<dbReference type="GO" id="GO:0003677">
    <property type="term" value="F:DNA binding"/>
    <property type="evidence" value="ECO:0007669"/>
    <property type="project" value="UniProtKB-KW"/>
</dbReference>
<dbReference type="EMBL" id="NIDE01000001">
    <property type="protein sequence ID" value="OWK46389.1"/>
    <property type="molecule type" value="Genomic_DNA"/>
</dbReference>
<comment type="caution">
    <text evidence="7">The sequence shown here is derived from an EMBL/GenBank/DDBJ whole genome shotgun (WGS) entry which is preliminary data.</text>
</comment>
<protein>
    <submittedName>
        <fullName evidence="7">RNA polymerase sigma factor Y</fullName>
    </submittedName>
</protein>
<dbReference type="SUPFAM" id="SSF88946">
    <property type="entry name" value="Sigma2 domain of RNA polymerase sigma factors"/>
    <property type="match status" value="1"/>
</dbReference>
<dbReference type="RefSeq" id="WP_088251625.1">
    <property type="nucleotide sequence ID" value="NZ_NIDE01000001.1"/>
</dbReference>
<keyword evidence="4" id="KW-0238">DNA-binding</keyword>
<dbReference type="NCBIfam" id="TIGR02937">
    <property type="entry name" value="sigma70-ECF"/>
    <property type="match status" value="1"/>
</dbReference>
<dbReference type="GO" id="GO:0006352">
    <property type="term" value="P:DNA-templated transcription initiation"/>
    <property type="evidence" value="ECO:0007669"/>
    <property type="project" value="InterPro"/>
</dbReference>
<evidence type="ECO:0000313" key="8">
    <source>
        <dbReference type="Proteomes" id="UP000214646"/>
    </source>
</evidence>
<dbReference type="SUPFAM" id="SSF88659">
    <property type="entry name" value="Sigma3 and sigma4 domains of RNA polymerase sigma factors"/>
    <property type="match status" value="1"/>
</dbReference>
<dbReference type="Proteomes" id="UP000214646">
    <property type="component" value="Unassembled WGS sequence"/>
</dbReference>
<reference evidence="8" key="1">
    <citation type="submission" date="2017-06" db="EMBL/GenBank/DDBJ databases">
        <title>Genome analysis of Fimbriiglobus ruber SP5, the first member of the order Planctomycetales with confirmed chitinolytic capability.</title>
        <authorList>
            <person name="Ravin N.V."/>
            <person name="Rakitin A.L."/>
            <person name="Ivanova A.A."/>
            <person name="Beletsky A.V."/>
            <person name="Kulichevskaya I.S."/>
            <person name="Mardanov A.V."/>
            <person name="Dedysh S.N."/>
        </authorList>
    </citation>
    <scope>NUCLEOTIDE SEQUENCE [LARGE SCALE GENOMIC DNA]</scope>
    <source>
        <strain evidence="8">SP5</strain>
    </source>
</reference>
<dbReference type="InterPro" id="IPR053721">
    <property type="entry name" value="Fimbrial_Adhesin_Reg"/>
</dbReference>
<evidence type="ECO:0000313" key="7">
    <source>
        <dbReference type="EMBL" id="OWK46389.1"/>
    </source>
</evidence>
<dbReference type="InterPro" id="IPR014284">
    <property type="entry name" value="RNA_pol_sigma-70_dom"/>
</dbReference>
<dbReference type="InterPro" id="IPR039425">
    <property type="entry name" value="RNA_pol_sigma-70-like"/>
</dbReference>
<dbReference type="PANTHER" id="PTHR43133:SF8">
    <property type="entry name" value="RNA POLYMERASE SIGMA FACTOR HI_1459-RELATED"/>
    <property type="match status" value="1"/>
</dbReference>
<dbReference type="InterPro" id="IPR013325">
    <property type="entry name" value="RNA_pol_sigma_r2"/>
</dbReference>
<evidence type="ECO:0000256" key="2">
    <source>
        <dbReference type="ARBA" id="ARBA00023015"/>
    </source>
</evidence>
<keyword evidence="2" id="KW-0805">Transcription regulation</keyword>
<sequence length="186" mass="20881">MDTTSASLLMSLRESASPAAWSRFVRTYSPMLYAWARRSGLQEADALDLVQDVFATLVEKLPKFTYDADRGFREWLWVVTRNKHLERTRRLKLPIDAATNADQVPDRPAVTAEEDDFRRHLLGHLVPSLKGQFQPTTWAAFWASVVEGRPATEVGAELGLSVDAVYKAKARVVARLHTVLSDVIAD</sequence>
<evidence type="ECO:0000256" key="1">
    <source>
        <dbReference type="ARBA" id="ARBA00010641"/>
    </source>
</evidence>
<dbReference type="PANTHER" id="PTHR43133">
    <property type="entry name" value="RNA POLYMERASE ECF-TYPE SIGMA FACTO"/>
    <property type="match status" value="1"/>
</dbReference>
<name>A0A225EAH5_9BACT</name>
<dbReference type="Pfam" id="PF04542">
    <property type="entry name" value="Sigma70_r2"/>
    <property type="match status" value="1"/>
</dbReference>
<accession>A0A225EAH5</accession>
<keyword evidence="8" id="KW-1185">Reference proteome</keyword>
<evidence type="ECO:0000256" key="4">
    <source>
        <dbReference type="ARBA" id="ARBA00023125"/>
    </source>
</evidence>
<feature type="domain" description="RNA polymerase sigma-70 region 2" evidence="6">
    <location>
        <begin position="24"/>
        <end position="91"/>
    </location>
</feature>
<proteinExistence type="inferred from homology"/>
<keyword evidence="5" id="KW-0804">Transcription</keyword>
<gene>
    <name evidence="7" type="ORF">FRUB_00088</name>
</gene>
<dbReference type="Gene3D" id="1.10.1740.10">
    <property type="match status" value="1"/>
</dbReference>
<evidence type="ECO:0000256" key="5">
    <source>
        <dbReference type="ARBA" id="ARBA00023163"/>
    </source>
</evidence>
<evidence type="ECO:0000256" key="3">
    <source>
        <dbReference type="ARBA" id="ARBA00023082"/>
    </source>
</evidence>
<organism evidence="7 8">
    <name type="scientific">Fimbriiglobus ruber</name>
    <dbReference type="NCBI Taxonomy" id="1908690"/>
    <lineage>
        <taxon>Bacteria</taxon>
        <taxon>Pseudomonadati</taxon>
        <taxon>Planctomycetota</taxon>
        <taxon>Planctomycetia</taxon>
        <taxon>Gemmatales</taxon>
        <taxon>Gemmataceae</taxon>
        <taxon>Fimbriiglobus</taxon>
    </lineage>
</organism>
<dbReference type="AlphaFoldDB" id="A0A225EAH5"/>
<dbReference type="GO" id="GO:0016987">
    <property type="term" value="F:sigma factor activity"/>
    <property type="evidence" value="ECO:0007669"/>
    <property type="project" value="UniProtKB-KW"/>
</dbReference>
<keyword evidence="3" id="KW-0731">Sigma factor</keyword>
<comment type="similarity">
    <text evidence="1">Belongs to the sigma-70 factor family. ECF subfamily.</text>
</comment>
<dbReference type="Gene3D" id="1.10.10.2690">
    <property type="match status" value="1"/>
</dbReference>
<dbReference type="InterPro" id="IPR007627">
    <property type="entry name" value="RNA_pol_sigma70_r2"/>
</dbReference>
<dbReference type="OrthoDB" id="281047at2"/>
<evidence type="ECO:0000259" key="6">
    <source>
        <dbReference type="Pfam" id="PF04542"/>
    </source>
</evidence>
<dbReference type="InterPro" id="IPR013324">
    <property type="entry name" value="RNA_pol_sigma_r3/r4-like"/>
</dbReference>